<dbReference type="EMBL" id="QQYZ01000002">
    <property type="protein sequence ID" value="RSY89450.1"/>
    <property type="molecule type" value="Genomic_DNA"/>
</dbReference>
<accession>A0A430G7G6</accession>
<dbReference type="AlphaFoldDB" id="A0A430G7G6"/>
<dbReference type="InterPro" id="IPR002397">
    <property type="entry name" value="Cyt_P450_B"/>
</dbReference>
<dbReference type="GO" id="GO:0020037">
    <property type="term" value="F:heme binding"/>
    <property type="evidence" value="ECO:0007669"/>
    <property type="project" value="InterPro"/>
</dbReference>
<keyword evidence="2" id="KW-0503">Monooxygenase</keyword>
<dbReference type="Gene3D" id="1.10.630.10">
    <property type="entry name" value="Cytochrome P450"/>
    <property type="match status" value="1"/>
</dbReference>
<keyword evidence="2" id="KW-0479">Metal-binding</keyword>
<reference evidence="3 4" key="1">
    <citation type="submission" date="2018-07" db="EMBL/GenBank/DDBJ databases">
        <title>Genomic and Epidemiologic Investigation of an Indolent Hospital Outbreak.</title>
        <authorList>
            <person name="Johnson R.C."/>
            <person name="Deming C."/>
            <person name="Conlan S."/>
            <person name="Zellmer C.J."/>
            <person name="Michelin A.V."/>
            <person name="Lee-Lin S."/>
            <person name="Thomas P.J."/>
            <person name="Park M."/>
            <person name="Weingarten R.A."/>
            <person name="Less J."/>
            <person name="Dekker J.P."/>
            <person name="Frank K.M."/>
            <person name="Musser K.A."/>
            <person name="Mcquiston J.R."/>
            <person name="Henderson D.K."/>
            <person name="Lau A.F."/>
            <person name="Palmore T.N."/>
            <person name="Segre J.A."/>
        </authorList>
    </citation>
    <scope>NUCLEOTIDE SEQUENCE [LARGE SCALE GENOMIC DNA]</scope>
    <source>
        <strain evidence="3 4">SK-CDC1_0717</strain>
    </source>
</reference>
<evidence type="ECO:0000256" key="1">
    <source>
        <dbReference type="ARBA" id="ARBA00010617"/>
    </source>
</evidence>
<dbReference type="PRINTS" id="PR00359">
    <property type="entry name" value="BP450"/>
</dbReference>
<evidence type="ECO:0000313" key="3">
    <source>
        <dbReference type="EMBL" id="RSY89450.1"/>
    </source>
</evidence>
<dbReference type="CDD" id="cd11033">
    <property type="entry name" value="CYP142-like"/>
    <property type="match status" value="1"/>
</dbReference>
<sequence length="407" mass="46251">MTGLDAETVAIEAIDVSQPALYRDDAWRPLFAKLREEDPVHYCSHSRTGPYWAVTRYEDIVRVDTDPTTFSSSYTRGGVTLENRTSSQSFMQMDPPAHTAKRKSVTPIVAPKSLAQMETLIRERAGRLLDTLPRNEEFNWVDMVSIELTSMMLATLFGHPIEQRRQLVHWSDVLTADLEDPDSPIRSEEERQDVMRDFYMSMVGTWKRRQEEERGFDIISLLAHDPDMRDASLQEITSVFGLFLVGGNDTTRNSMSGGLWGLSQSPNEWAKLKADPRLLGNAVSEIIRFQTPVLYERRTATCDVEVGGKRIAEGDRVAMYYISGNRDEAVFPDADILKVDRPNARQHLSFGMGPHRCIGSRLAEMQLRILWEEVLARNMEIEVLQAPTYAFSNLVRSPVKLPVRIKG</sequence>
<dbReference type="Proteomes" id="UP000287746">
    <property type="component" value="Unassembled WGS sequence"/>
</dbReference>
<keyword evidence="2" id="KW-0349">Heme</keyword>
<keyword evidence="2" id="KW-0408">Iron</keyword>
<dbReference type="RefSeq" id="WP_126003378.1">
    <property type="nucleotide sequence ID" value="NZ_QQYZ01000002.1"/>
</dbReference>
<dbReference type="PRINTS" id="PR00385">
    <property type="entry name" value="P450"/>
</dbReference>
<dbReference type="InterPro" id="IPR036396">
    <property type="entry name" value="Cyt_P450_sf"/>
</dbReference>
<dbReference type="PROSITE" id="PS00086">
    <property type="entry name" value="CYTOCHROME_P450"/>
    <property type="match status" value="1"/>
</dbReference>
<organism evidence="3 4">
    <name type="scientific">Sphingomonas koreensis</name>
    <dbReference type="NCBI Taxonomy" id="93064"/>
    <lineage>
        <taxon>Bacteria</taxon>
        <taxon>Pseudomonadati</taxon>
        <taxon>Pseudomonadota</taxon>
        <taxon>Alphaproteobacteria</taxon>
        <taxon>Sphingomonadales</taxon>
        <taxon>Sphingomonadaceae</taxon>
        <taxon>Sphingomonas</taxon>
    </lineage>
</organism>
<gene>
    <name evidence="3" type="ORF">DAH66_01955</name>
</gene>
<dbReference type="InterPro" id="IPR017972">
    <property type="entry name" value="Cyt_P450_CS"/>
</dbReference>
<protein>
    <submittedName>
        <fullName evidence="3">Cytochrome P450</fullName>
    </submittedName>
</protein>
<dbReference type="GO" id="GO:0004497">
    <property type="term" value="F:monooxygenase activity"/>
    <property type="evidence" value="ECO:0007669"/>
    <property type="project" value="UniProtKB-KW"/>
</dbReference>
<evidence type="ECO:0000313" key="4">
    <source>
        <dbReference type="Proteomes" id="UP000287746"/>
    </source>
</evidence>
<dbReference type="SUPFAM" id="SSF48264">
    <property type="entry name" value="Cytochrome P450"/>
    <property type="match status" value="1"/>
</dbReference>
<dbReference type="InterPro" id="IPR001128">
    <property type="entry name" value="Cyt_P450"/>
</dbReference>
<evidence type="ECO:0000256" key="2">
    <source>
        <dbReference type="RuleBase" id="RU000461"/>
    </source>
</evidence>
<dbReference type="PANTHER" id="PTHR46696:SF1">
    <property type="entry name" value="CYTOCHROME P450 YJIB-RELATED"/>
    <property type="match status" value="1"/>
</dbReference>
<proteinExistence type="inferred from homology"/>
<dbReference type="Pfam" id="PF00067">
    <property type="entry name" value="p450"/>
    <property type="match status" value="1"/>
</dbReference>
<dbReference type="GO" id="GO:0005506">
    <property type="term" value="F:iron ion binding"/>
    <property type="evidence" value="ECO:0007669"/>
    <property type="project" value="InterPro"/>
</dbReference>
<keyword evidence="2" id="KW-0560">Oxidoreductase</keyword>
<comment type="similarity">
    <text evidence="1 2">Belongs to the cytochrome P450 family.</text>
</comment>
<comment type="caution">
    <text evidence="3">The sequence shown here is derived from an EMBL/GenBank/DDBJ whole genome shotgun (WGS) entry which is preliminary data.</text>
</comment>
<dbReference type="PANTHER" id="PTHR46696">
    <property type="entry name" value="P450, PUTATIVE (EUROFUNG)-RELATED"/>
    <property type="match status" value="1"/>
</dbReference>
<name>A0A430G7G6_9SPHN</name>
<dbReference type="GO" id="GO:0016705">
    <property type="term" value="F:oxidoreductase activity, acting on paired donors, with incorporation or reduction of molecular oxygen"/>
    <property type="evidence" value="ECO:0007669"/>
    <property type="project" value="InterPro"/>
</dbReference>